<keyword evidence="2" id="KW-1185">Reference proteome</keyword>
<comment type="caution">
    <text evidence="1">The sequence shown here is derived from an EMBL/GenBank/DDBJ whole genome shotgun (WGS) entry which is preliminary data.</text>
</comment>
<evidence type="ECO:0000313" key="1">
    <source>
        <dbReference type="EMBL" id="KAK8589970.1"/>
    </source>
</evidence>
<name>A0ABR2G0F0_9ROSI</name>
<dbReference type="Proteomes" id="UP001472677">
    <property type="component" value="Unassembled WGS sequence"/>
</dbReference>
<dbReference type="EMBL" id="JBBPBM010000004">
    <property type="protein sequence ID" value="KAK8589970.1"/>
    <property type="molecule type" value="Genomic_DNA"/>
</dbReference>
<evidence type="ECO:0008006" key="3">
    <source>
        <dbReference type="Google" id="ProtNLM"/>
    </source>
</evidence>
<protein>
    <recommendedName>
        <fullName evidence="3">HNH nuclease domain-containing protein</fullName>
    </recommendedName>
</protein>
<gene>
    <name evidence="1" type="ORF">V6N12_024357</name>
</gene>
<proteinExistence type="predicted"/>
<accession>A0ABR2G0F0</accession>
<reference evidence="1 2" key="1">
    <citation type="journal article" date="2024" name="G3 (Bethesda)">
        <title>Genome assembly of Hibiscus sabdariffa L. provides insights into metabolisms of medicinal natural products.</title>
        <authorList>
            <person name="Kim T."/>
        </authorList>
    </citation>
    <scope>NUCLEOTIDE SEQUENCE [LARGE SCALE GENOMIC DNA]</scope>
    <source>
        <strain evidence="1">TK-2024</strain>
        <tissue evidence="1">Old leaves</tissue>
    </source>
</reference>
<organism evidence="1 2">
    <name type="scientific">Hibiscus sabdariffa</name>
    <name type="common">roselle</name>
    <dbReference type="NCBI Taxonomy" id="183260"/>
    <lineage>
        <taxon>Eukaryota</taxon>
        <taxon>Viridiplantae</taxon>
        <taxon>Streptophyta</taxon>
        <taxon>Embryophyta</taxon>
        <taxon>Tracheophyta</taxon>
        <taxon>Spermatophyta</taxon>
        <taxon>Magnoliopsida</taxon>
        <taxon>eudicotyledons</taxon>
        <taxon>Gunneridae</taxon>
        <taxon>Pentapetalae</taxon>
        <taxon>rosids</taxon>
        <taxon>malvids</taxon>
        <taxon>Malvales</taxon>
        <taxon>Malvaceae</taxon>
        <taxon>Malvoideae</taxon>
        <taxon>Hibiscus</taxon>
    </lineage>
</organism>
<sequence>MQWKVSSPAAADEQNALHSHVRCRLGWVCNPIHKPPIDIDHIHHRDLSDEEETFVITLWNNRFDWLPEDCTPIEGNNFNCSPEYTEWFNNNGKQSLVAHEVSQSWHREQRVEYMGVNNRAHKTCGGIIQL</sequence>
<evidence type="ECO:0000313" key="2">
    <source>
        <dbReference type="Proteomes" id="UP001472677"/>
    </source>
</evidence>